<gene>
    <name evidence="1" type="ORF">COCSADRAFT_168815</name>
</gene>
<evidence type="ECO:0008006" key="3">
    <source>
        <dbReference type="Google" id="ProtNLM"/>
    </source>
</evidence>
<dbReference type="PANTHER" id="PTHR40788:SF2">
    <property type="entry name" value="CLR5 DOMAIN-CONTAINING PROTEIN"/>
    <property type="match status" value="1"/>
</dbReference>
<dbReference type="EMBL" id="KB445639">
    <property type="protein sequence ID" value="EMD67634.1"/>
    <property type="molecule type" value="Genomic_DNA"/>
</dbReference>
<evidence type="ECO:0000313" key="1">
    <source>
        <dbReference type="EMBL" id="EMD67634.1"/>
    </source>
</evidence>
<keyword evidence="2" id="KW-1185">Reference proteome</keyword>
<dbReference type="HOGENOM" id="CLU_019062_0_0_1"/>
<accession>M2RLZ3</accession>
<dbReference type="KEGG" id="bsc:COCSADRAFT_168815"/>
<dbReference type="GeneID" id="19132599"/>
<dbReference type="AlphaFoldDB" id="M2RLZ3"/>
<dbReference type="OrthoDB" id="2922289at2759"/>
<dbReference type="PANTHER" id="PTHR40788">
    <property type="entry name" value="CLR5 DOMAIN-CONTAINING PROTEIN-RELATED"/>
    <property type="match status" value="1"/>
</dbReference>
<dbReference type="eggNOG" id="ENOG502QUCG">
    <property type="taxonomic scope" value="Eukaryota"/>
</dbReference>
<dbReference type="OMA" id="WPFINLE"/>
<protein>
    <recommendedName>
        <fullName evidence="3">Clr5 domain-containing protein</fullName>
    </recommendedName>
</protein>
<dbReference type="RefSeq" id="XP_007697241.1">
    <property type="nucleotide sequence ID" value="XM_007699051.1"/>
</dbReference>
<sequence length="753" mass="86858">MCCDGYGGHASSLSESICKDYDDLNKIVVRHEATIRKRWLKKTQAQRRDVLLKAWPSMPETHRPDYTEVNGFLNYTKLSNNLRKSSKIWPFINLEDLTKLKSLLIFLNARGRNVPFMFTLTEEAFSPLAVMSICSYEPELEQYNLQISNETTPTLYVKMHPVNKAQSPNIPSGNEFTECSRRGIHYLLIQHKIIAFLAACSKLILHDMNQDMLYCSAIQDEPPSSELELPSDLGFTTFADTLMVAPYRNRRPVEFLRLRAYFDALCNNAKDHILALREDPSYFADAFKDICEHSSGLIPDCYGHIDPHVDSKCFLMCNAAKMVTNAYSMFFSWKELYQITNLLSKTSMQDQNGDFASLMTDFNCSVRRVSKLVYQMLECAPMSPNVRKFYIRSNRHITMQLQNIRSLEDFQLMSSFECFNMGEDCEDVEGEALYLLLDYVTKMMREKKTARDLVSPRVSKLFAQMSVMGECAMQLSVWRSTPQGSSFDLDKPHSHAHLDGFYDWLDHLGHGKLDYPAYKTRNPRTVRAMRDAEDNLDTFWKYVDKSYERKTGISQHEVIRKCVAEDGPMQRTPAWEDHVKAKSIQPEQLKCIYQPFSGGSHNRDMQITGAFDRLAVGEKIKPKTKGSPESVMVDVPQTHMIGTADEGNVPQVFRLDKHTLKEMKTLFHVPQSNHEDLPKEVKWHEFKRAMAHIGFAVEKLQGSAWQFTPGESLHIRRAIQFHEPHLVSDITYIMAKRFERRLERVYGWNGASF</sequence>
<dbReference type="Proteomes" id="UP000016934">
    <property type="component" value="Unassembled WGS sequence"/>
</dbReference>
<organism evidence="1 2">
    <name type="scientific">Cochliobolus sativus (strain ND90Pr / ATCC 201652)</name>
    <name type="common">Common root rot and spot blotch fungus</name>
    <name type="synonym">Bipolaris sorokiniana</name>
    <dbReference type="NCBI Taxonomy" id="665912"/>
    <lineage>
        <taxon>Eukaryota</taxon>
        <taxon>Fungi</taxon>
        <taxon>Dikarya</taxon>
        <taxon>Ascomycota</taxon>
        <taxon>Pezizomycotina</taxon>
        <taxon>Dothideomycetes</taxon>
        <taxon>Pleosporomycetidae</taxon>
        <taxon>Pleosporales</taxon>
        <taxon>Pleosporineae</taxon>
        <taxon>Pleosporaceae</taxon>
        <taxon>Bipolaris</taxon>
    </lineage>
</organism>
<reference evidence="1 2" key="1">
    <citation type="journal article" date="2012" name="PLoS Pathog.">
        <title>Diverse lifestyles and strategies of plant pathogenesis encoded in the genomes of eighteen Dothideomycetes fungi.</title>
        <authorList>
            <person name="Ohm R.A."/>
            <person name="Feau N."/>
            <person name="Henrissat B."/>
            <person name="Schoch C.L."/>
            <person name="Horwitz B.A."/>
            <person name="Barry K.W."/>
            <person name="Condon B.J."/>
            <person name="Copeland A.C."/>
            <person name="Dhillon B."/>
            <person name="Glaser F."/>
            <person name="Hesse C.N."/>
            <person name="Kosti I."/>
            <person name="LaButti K."/>
            <person name="Lindquist E.A."/>
            <person name="Lucas S."/>
            <person name="Salamov A.A."/>
            <person name="Bradshaw R.E."/>
            <person name="Ciuffetti L."/>
            <person name="Hamelin R.C."/>
            <person name="Kema G.H.J."/>
            <person name="Lawrence C."/>
            <person name="Scott J.A."/>
            <person name="Spatafora J.W."/>
            <person name="Turgeon B.G."/>
            <person name="de Wit P.J.G.M."/>
            <person name="Zhong S."/>
            <person name="Goodwin S.B."/>
            <person name="Grigoriev I.V."/>
        </authorList>
    </citation>
    <scope>NUCLEOTIDE SEQUENCE [LARGE SCALE GENOMIC DNA]</scope>
    <source>
        <strain evidence="2">ND90Pr / ATCC 201652</strain>
    </source>
</reference>
<reference evidence="2" key="2">
    <citation type="journal article" date="2013" name="PLoS Genet.">
        <title>Comparative genome structure, secondary metabolite, and effector coding capacity across Cochliobolus pathogens.</title>
        <authorList>
            <person name="Condon B.J."/>
            <person name="Leng Y."/>
            <person name="Wu D."/>
            <person name="Bushley K.E."/>
            <person name="Ohm R.A."/>
            <person name="Otillar R."/>
            <person name="Martin J."/>
            <person name="Schackwitz W."/>
            <person name="Grimwood J."/>
            <person name="MohdZainudin N."/>
            <person name="Xue C."/>
            <person name="Wang R."/>
            <person name="Manning V.A."/>
            <person name="Dhillon B."/>
            <person name="Tu Z.J."/>
            <person name="Steffenson B.J."/>
            <person name="Salamov A."/>
            <person name="Sun H."/>
            <person name="Lowry S."/>
            <person name="LaButti K."/>
            <person name="Han J."/>
            <person name="Copeland A."/>
            <person name="Lindquist E."/>
            <person name="Barry K."/>
            <person name="Schmutz J."/>
            <person name="Baker S.E."/>
            <person name="Ciuffetti L.M."/>
            <person name="Grigoriev I.V."/>
            <person name="Zhong S."/>
            <person name="Turgeon B.G."/>
        </authorList>
    </citation>
    <scope>NUCLEOTIDE SEQUENCE [LARGE SCALE GENOMIC DNA]</scope>
    <source>
        <strain evidence="2">ND90Pr / ATCC 201652</strain>
    </source>
</reference>
<dbReference type="STRING" id="665912.M2RLZ3"/>
<name>M2RLZ3_COCSN</name>
<proteinExistence type="predicted"/>
<evidence type="ECO:0000313" key="2">
    <source>
        <dbReference type="Proteomes" id="UP000016934"/>
    </source>
</evidence>